<dbReference type="Proteomes" id="UP000050794">
    <property type="component" value="Unassembled WGS sequence"/>
</dbReference>
<keyword evidence="5" id="KW-0969">Cilium</keyword>
<dbReference type="PANTHER" id="PTHR12764">
    <property type="entry name" value="WD REPEAT DOMAIN-RELATED"/>
    <property type="match status" value="1"/>
</dbReference>
<feature type="domain" description="IFT122 second beta-propeller" evidence="8">
    <location>
        <begin position="282"/>
        <end position="530"/>
    </location>
</feature>
<feature type="repeat" description="WD" evidence="7">
    <location>
        <begin position="57"/>
        <end position="88"/>
    </location>
</feature>
<evidence type="ECO:0000256" key="3">
    <source>
        <dbReference type="ARBA" id="ARBA00022574"/>
    </source>
</evidence>
<dbReference type="GO" id="GO:1905515">
    <property type="term" value="P:non-motile cilium assembly"/>
    <property type="evidence" value="ECO:0007669"/>
    <property type="project" value="TreeGrafter"/>
</dbReference>
<evidence type="ECO:0000256" key="5">
    <source>
        <dbReference type="ARBA" id="ARBA00023069"/>
    </source>
</evidence>
<feature type="domain" description="IFT122 first beta-propeller" evidence="9">
    <location>
        <begin position="195"/>
        <end position="277"/>
    </location>
</feature>
<evidence type="ECO:0000313" key="11">
    <source>
        <dbReference type="Proteomes" id="UP000050794"/>
    </source>
</evidence>
<dbReference type="InterPro" id="IPR056152">
    <property type="entry name" value="Beta-prop_IFT122_2nd"/>
</dbReference>
<evidence type="ECO:0000313" key="12">
    <source>
        <dbReference type="WBParaSite" id="TCNE_0001474001-mRNA-1"/>
    </source>
</evidence>
<evidence type="ECO:0000256" key="6">
    <source>
        <dbReference type="ARBA" id="ARBA00023273"/>
    </source>
</evidence>
<organism evidence="11 12">
    <name type="scientific">Toxocara canis</name>
    <name type="common">Canine roundworm</name>
    <dbReference type="NCBI Taxonomy" id="6265"/>
    <lineage>
        <taxon>Eukaryota</taxon>
        <taxon>Metazoa</taxon>
        <taxon>Ecdysozoa</taxon>
        <taxon>Nematoda</taxon>
        <taxon>Chromadorea</taxon>
        <taxon>Rhabditida</taxon>
        <taxon>Spirurina</taxon>
        <taxon>Ascaridomorpha</taxon>
        <taxon>Ascaridoidea</taxon>
        <taxon>Toxocaridae</taxon>
        <taxon>Toxocara</taxon>
    </lineage>
</organism>
<accession>A0A183V1X0</accession>
<dbReference type="Pfam" id="PF23377">
    <property type="entry name" value="Beta-prop_IFT122_2nd"/>
    <property type="match status" value="1"/>
</dbReference>
<dbReference type="GO" id="GO:0097730">
    <property type="term" value="C:non-motile cilium"/>
    <property type="evidence" value="ECO:0007669"/>
    <property type="project" value="TreeGrafter"/>
</dbReference>
<dbReference type="InterPro" id="IPR015943">
    <property type="entry name" value="WD40/YVTN_repeat-like_dom_sf"/>
</dbReference>
<evidence type="ECO:0000259" key="8">
    <source>
        <dbReference type="Pfam" id="PF23377"/>
    </source>
</evidence>
<evidence type="ECO:0000256" key="2">
    <source>
        <dbReference type="ARBA" id="ARBA00019442"/>
    </source>
</evidence>
<feature type="domain" description="IFT122 first beta-propeller" evidence="9">
    <location>
        <begin position="19"/>
        <end position="193"/>
    </location>
</feature>
<reference evidence="10 11" key="2">
    <citation type="submission" date="2018-11" db="EMBL/GenBank/DDBJ databases">
        <authorList>
            <consortium name="Pathogen Informatics"/>
        </authorList>
    </citation>
    <scope>NUCLEOTIDE SEQUENCE [LARGE SCALE GENOMIC DNA]</scope>
</reference>
<proteinExistence type="predicted"/>
<dbReference type="GO" id="GO:0035721">
    <property type="term" value="P:intraciliary retrograde transport"/>
    <property type="evidence" value="ECO:0007669"/>
    <property type="project" value="TreeGrafter"/>
</dbReference>
<dbReference type="Gene3D" id="1.25.40.470">
    <property type="match status" value="1"/>
</dbReference>
<evidence type="ECO:0000256" key="7">
    <source>
        <dbReference type="PROSITE-ProRule" id="PRU00221"/>
    </source>
</evidence>
<dbReference type="GO" id="GO:0030991">
    <property type="term" value="C:intraciliary transport particle A"/>
    <property type="evidence" value="ECO:0007669"/>
    <property type="project" value="TreeGrafter"/>
</dbReference>
<dbReference type="WBParaSite" id="TCNE_0001474001-mRNA-1">
    <property type="protein sequence ID" value="TCNE_0001474001-mRNA-1"/>
    <property type="gene ID" value="TCNE_0001474001"/>
</dbReference>
<evidence type="ECO:0000256" key="4">
    <source>
        <dbReference type="ARBA" id="ARBA00022737"/>
    </source>
</evidence>
<dbReference type="Pfam" id="PF23381">
    <property type="entry name" value="Beta-prop_IFT122_1st"/>
    <property type="match status" value="2"/>
</dbReference>
<evidence type="ECO:0000259" key="9">
    <source>
        <dbReference type="Pfam" id="PF23381"/>
    </source>
</evidence>
<gene>
    <name evidence="10" type="ORF">TCNE_LOCUS14740</name>
</gene>
<dbReference type="Gene3D" id="2.130.10.10">
    <property type="entry name" value="YVTN repeat-like/Quinoprotein amine dehydrogenase"/>
    <property type="match status" value="2"/>
</dbReference>
<dbReference type="InterPro" id="IPR039857">
    <property type="entry name" value="Ift122/121"/>
</dbReference>
<keyword evidence="3 7" id="KW-0853">WD repeat</keyword>
<comment type="subcellular location">
    <subcellularLocation>
        <location evidence="1">Cell projection</location>
        <location evidence="1">Cilium</location>
    </subcellularLocation>
</comment>
<evidence type="ECO:0000256" key="1">
    <source>
        <dbReference type="ARBA" id="ARBA00004138"/>
    </source>
</evidence>
<keyword evidence="6" id="KW-0966">Cell projection</keyword>
<keyword evidence="11" id="KW-1185">Reference proteome</keyword>
<dbReference type="InterPro" id="IPR056153">
    <property type="entry name" value="Beta-prop_IFT122_1st"/>
</dbReference>
<dbReference type="PROSITE" id="PS50082">
    <property type="entry name" value="WD_REPEATS_2"/>
    <property type="match status" value="1"/>
</dbReference>
<dbReference type="SMART" id="SM00320">
    <property type="entry name" value="WD40"/>
    <property type="match status" value="8"/>
</dbReference>
<dbReference type="PANTHER" id="PTHR12764:SF4">
    <property type="entry name" value="INTRAFLAGELLAR TRANSPORT PROTEIN 122 HOMOLOG"/>
    <property type="match status" value="1"/>
</dbReference>
<dbReference type="InterPro" id="IPR001680">
    <property type="entry name" value="WD40_rpt"/>
</dbReference>
<protein>
    <recommendedName>
        <fullName evidence="2">Intraflagellar transport protein 122 homolog</fullName>
    </recommendedName>
</protein>
<dbReference type="EMBL" id="UYWY01022424">
    <property type="protein sequence ID" value="VDM46061.1"/>
    <property type="molecule type" value="Genomic_DNA"/>
</dbReference>
<evidence type="ECO:0000313" key="10">
    <source>
        <dbReference type="EMBL" id="VDM46061.1"/>
    </source>
</evidence>
<sequence>MRPVLNWIDKIAEDDGSETGCCVYDLAFKPDGSELLVAADTKVLIYDGSDGTLLQSLKGHKDLVYAVAFSYNGERFASGSADRSVIIWTEQHEGTLKYTHNEAIQCLAFSPVACFLLSCSVNDFGTSLWTQTEKSVSKQRTSSRCVSCAWSCDGQMYAIGMFDGSVSLRSSATGSEVKKIERPSGEPAWAVAFGSARVIRDDKKLGCDPTAMDYFNYGQFLVICGSNRQVTLYSREGTTLGTVAQMDTWVWTVKARPNTNAVVVGCVDGTLACYQLMFSTVHGLHKERYAYRENMTEVVVQHLGKQRSVRIRCNDLVRKVAVQLTDRVHIYRQSADREDGQLEYRLVERISHAFECSLLVVCAQHLILCQERRLQCYDHKGLKQREWLLESLIRYIKVIGGPSGREAILIGLRNGAVCKIFVDNPFAIQMLQLKSAVRCLDISHLRRKLAIVDETGVCMTFDATTKQLLFQEPACNSVAWNADHENLLCYSGGGALSIKAHNFPAYQQRMQGFVVGFSGKRVFCLHMFAMTAMEVPLSNQLYQYLEQKMYKEAYELATLGVTEGDWTILGHDALQNLHLDVAKKAFYRVKDTRYLQLISEIEVAR</sequence>
<dbReference type="InterPro" id="IPR036322">
    <property type="entry name" value="WD40_repeat_dom_sf"/>
</dbReference>
<dbReference type="PROSITE" id="PS50294">
    <property type="entry name" value="WD_REPEATS_REGION"/>
    <property type="match status" value="1"/>
</dbReference>
<keyword evidence="4" id="KW-0677">Repeat</keyword>
<dbReference type="SUPFAM" id="SSF50978">
    <property type="entry name" value="WD40 repeat-like"/>
    <property type="match status" value="1"/>
</dbReference>
<name>A0A183V1X0_TOXCA</name>
<dbReference type="AlphaFoldDB" id="A0A183V1X0"/>
<dbReference type="GO" id="GO:0061512">
    <property type="term" value="P:protein localization to cilium"/>
    <property type="evidence" value="ECO:0007669"/>
    <property type="project" value="TreeGrafter"/>
</dbReference>
<reference evidence="12" key="1">
    <citation type="submission" date="2016-06" db="UniProtKB">
        <authorList>
            <consortium name="WormBaseParasite"/>
        </authorList>
    </citation>
    <scope>IDENTIFICATION</scope>
</reference>